<comment type="caution">
    <text evidence="1">The sequence shown here is derived from an EMBL/GenBank/DDBJ whole genome shotgun (WGS) entry which is preliminary data.</text>
</comment>
<dbReference type="AlphaFoldDB" id="A0A3R5WH54"/>
<name>A0A3R5WH54_9FIRM</name>
<reference evidence="1 2" key="1">
    <citation type="submission" date="2018-08" db="EMBL/GenBank/DDBJ databases">
        <title>A genome reference for cultivated species of the human gut microbiota.</title>
        <authorList>
            <person name="Zou Y."/>
            <person name="Xue W."/>
            <person name="Luo G."/>
        </authorList>
    </citation>
    <scope>NUCLEOTIDE SEQUENCE [LARGE SCALE GENOMIC DNA]</scope>
    <source>
        <strain evidence="1 2">AF24-4</strain>
    </source>
</reference>
<organism evidence="1 2">
    <name type="scientific">Roseburia inulinivorans</name>
    <dbReference type="NCBI Taxonomy" id="360807"/>
    <lineage>
        <taxon>Bacteria</taxon>
        <taxon>Bacillati</taxon>
        <taxon>Bacillota</taxon>
        <taxon>Clostridia</taxon>
        <taxon>Lachnospirales</taxon>
        <taxon>Lachnospiraceae</taxon>
        <taxon>Roseburia</taxon>
    </lineage>
</organism>
<proteinExistence type="predicted"/>
<sequence>MTMTEETKQEIEAVLMLLKNTLVRNGVSIALEKKDDGCIMFFDTAEYCRTGKYKGVSVKITDLVR</sequence>
<accession>A0A3R5WH54</accession>
<dbReference type="EMBL" id="QRUN01000014">
    <property type="protein sequence ID" value="RGR67463.1"/>
    <property type="molecule type" value="Genomic_DNA"/>
</dbReference>
<evidence type="ECO:0000313" key="1">
    <source>
        <dbReference type="EMBL" id="RGR67463.1"/>
    </source>
</evidence>
<protein>
    <submittedName>
        <fullName evidence="1">Uncharacterized protein</fullName>
    </submittedName>
</protein>
<dbReference type="RefSeq" id="WP_118126348.1">
    <property type="nucleotide sequence ID" value="NZ_QRUN01000014.1"/>
</dbReference>
<evidence type="ECO:0000313" key="2">
    <source>
        <dbReference type="Proteomes" id="UP000285820"/>
    </source>
</evidence>
<gene>
    <name evidence="1" type="ORF">DWY29_10455</name>
</gene>
<dbReference type="Proteomes" id="UP000285820">
    <property type="component" value="Unassembled WGS sequence"/>
</dbReference>